<dbReference type="CDD" id="cd17326">
    <property type="entry name" value="MFS_MFSD8"/>
    <property type="match status" value="1"/>
</dbReference>
<feature type="transmembrane region" description="Helical" evidence="6">
    <location>
        <begin position="364"/>
        <end position="384"/>
    </location>
</feature>
<protein>
    <recommendedName>
        <fullName evidence="9">Major facilitator superfamily domain containing 8</fullName>
    </recommendedName>
</protein>
<evidence type="ECO:0000256" key="3">
    <source>
        <dbReference type="ARBA" id="ARBA00022692"/>
    </source>
</evidence>
<evidence type="ECO:0000256" key="6">
    <source>
        <dbReference type="SAM" id="Phobius"/>
    </source>
</evidence>
<comment type="subcellular location">
    <subcellularLocation>
        <location evidence="1">Endomembrane system</location>
        <topology evidence="1">Multi-pass membrane protein</topology>
    </subcellularLocation>
</comment>
<dbReference type="GO" id="GO:0022857">
    <property type="term" value="F:transmembrane transporter activity"/>
    <property type="evidence" value="ECO:0007669"/>
    <property type="project" value="InterPro"/>
</dbReference>
<feature type="transmembrane region" description="Helical" evidence="6">
    <location>
        <begin position="194"/>
        <end position="215"/>
    </location>
</feature>
<keyword evidence="4 6" id="KW-1133">Transmembrane helix</keyword>
<reference evidence="7" key="1">
    <citation type="submission" date="2025-08" db="UniProtKB">
        <authorList>
            <consortium name="Ensembl"/>
        </authorList>
    </citation>
    <scope>IDENTIFICATION</scope>
</reference>
<feature type="transmembrane region" description="Helical" evidence="6">
    <location>
        <begin position="155"/>
        <end position="174"/>
    </location>
</feature>
<name>A0A3Q4BCC0_MOLML</name>
<organism evidence="7 8">
    <name type="scientific">Mola mola</name>
    <name type="common">Ocean sunfish</name>
    <name type="synonym">Tetraodon mola</name>
    <dbReference type="NCBI Taxonomy" id="94237"/>
    <lineage>
        <taxon>Eukaryota</taxon>
        <taxon>Metazoa</taxon>
        <taxon>Chordata</taxon>
        <taxon>Craniata</taxon>
        <taxon>Vertebrata</taxon>
        <taxon>Euteleostomi</taxon>
        <taxon>Actinopterygii</taxon>
        <taxon>Neopterygii</taxon>
        <taxon>Teleostei</taxon>
        <taxon>Neoteleostei</taxon>
        <taxon>Acanthomorphata</taxon>
        <taxon>Eupercaria</taxon>
        <taxon>Tetraodontiformes</taxon>
        <taxon>Molidae</taxon>
        <taxon>Mola</taxon>
    </lineage>
</organism>
<dbReference type="SUPFAM" id="SSF103473">
    <property type="entry name" value="MFS general substrate transporter"/>
    <property type="match status" value="2"/>
</dbReference>
<dbReference type="PANTHER" id="PTHR23510">
    <property type="entry name" value="INNER MEMBRANE TRANSPORT PROTEIN YAJR"/>
    <property type="match status" value="1"/>
</dbReference>
<accession>A0A3Q4BCC0</accession>
<evidence type="ECO:0008006" key="9">
    <source>
        <dbReference type="Google" id="ProtNLM"/>
    </source>
</evidence>
<feature type="transmembrane region" description="Helical" evidence="6">
    <location>
        <begin position="227"/>
        <end position="245"/>
    </location>
</feature>
<keyword evidence="8" id="KW-1185">Reference proteome</keyword>
<evidence type="ECO:0000256" key="1">
    <source>
        <dbReference type="ARBA" id="ARBA00004127"/>
    </source>
</evidence>
<evidence type="ECO:0000256" key="4">
    <source>
        <dbReference type="ARBA" id="ARBA00022989"/>
    </source>
</evidence>
<dbReference type="InterPro" id="IPR011701">
    <property type="entry name" value="MFS"/>
</dbReference>
<dbReference type="GO" id="GO:0012505">
    <property type="term" value="C:endomembrane system"/>
    <property type="evidence" value="ECO:0007669"/>
    <property type="project" value="UniProtKB-SubCell"/>
</dbReference>
<evidence type="ECO:0000313" key="7">
    <source>
        <dbReference type="Ensembl" id="ENSMMOP00000016280.1"/>
    </source>
</evidence>
<evidence type="ECO:0000256" key="5">
    <source>
        <dbReference type="ARBA" id="ARBA00023136"/>
    </source>
</evidence>
<sequence>MSPLVDCDETTPLLRDDASSDDYEDEDYRSRWRSIRVMYFTMFLSSVGFTIVITSLWPYLQRIDESADASFLGWVVAAYSLGQMVASPIFGLWSNYRPRREPLVCSIFINLSANIYYAYAYLPRTDNKFHMLMARAFVGFGAGDFEEPEEIIDQVAVLTSNVLFFIVMFIFAVFETISTPLSMDMFAWTRKQAVLYNGVIICCIGFESILVFLVVKVASQRVGDRPVLLAGLAIIFCGFFILLPWGNHYPKIQWADLKNNSLLSKMSETAIAANSSLEPTGCPYEQTWCQYTPAIHLAQYISSDFIIGVGYPACNVMSYTLYSKILGSKPQGIYMGWLTASGSGARTLGPVFVSQVYTILGPRWAFSLICGMVVGAIGLLSCVYHRLIAFSVRHGSIIE</sequence>
<reference evidence="7" key="2">
    <citation type="submission" date="2025-09" db="UniProtKB">
        <authorList>
            <consortium name="Ensembl"/>
        </authorList>
    </citation>
    <scope>IDENTIFICATION</scope>
</reference>
<keyword evidence="3 6" id="KW-0812">Transmembrane</keyword>
<dbReference type="PANTHER" id="PTHR23510:SF3">
    <property type="entry name" value="MAJOR FACILITATOR SUPERFAMILY DOMAIN-CONTAINING PROTEIN 8"/>
    <property type="match status" value="1"/>
</dbReference>
<keyword evidence="2" id="KW-0813">Transport</keyword>
<dbReference type="Ensembl" id="ENSMMOT00000016552.1">
    <property type="protein sequence ID" value="ENSMMOP00000016280.1"/>
    <property type="gene ID" value="ENSMMOG00000012045.1"/>
</dbReference>
<dbReference type="Pfam" id="PF07690">
    <property type="entry name" value="MFS_1"/>
    <property type="match status" value="1"/>
</dbReference>
<dbReference type="InterPro" id="IPR051068">
    <property type="entry name" value="MFS_Domain-Containing_Protein"/>
</dbReference>
<dbReference type="Gene3D" id="1.20.1250.20">
    <property type="entry name" value="MFS general substrate transporter like domains"/>
    <property type="match status" value="2"/>
</dbReference>
<keyword evidence="5 6" id="KW-0472">Membrane</keyword>
<dbReference type="AlphaFoldDB" id="A0A3Q4BCC0"/>
<dbReference type="InterPro" id="IPR036259">
    <property type="entry name" value="MFS_trans_sf"/>
</dbReference>
<feature type="transmembrane region" description="Helical" evidence="6">
    <location>
        <begin position="103"/>
        <end position="122"/>
    </location>
</feature>
<evidence type="ECO:0000313" key="8">
    <source>
        <dbReference type="Proteomes" id="UP000261620"/>
    </source>
</evidence>
<proteinExistence type="predicted"/>
<feature type="transmembrane region" description="Helical" evidence="6">
    <location>
        <begin position="37"/>
        <end position="59"/>
    </location>
</feature>
<dbReference type="GO" id="GO:0005765">
    <property type="term" value="C:lysosomal membrane"/>
    <property type="evidence" value="ECO:0007669"/>
    <property type="project" value="TreeGrafter"/>
</dbReference>
<feature type="transmembrane region" description="Helical" evidence="6">
    <location>
        <begin position="71"/>
        <end position="91"/>
    </location>
</feature>
<evidence type="ECO:0000256" key="2">
    <source>
        <dbReference type="ARBA" id="ARBA00022448"/>
    </source>
</evidence>
<dbReference type="Proteomes" id="UP000261620">
    <property type="component" value="Unplaced"/>
</dbReference>